<protein>
    <submittedName>
        <fullName evidence="4">Acyl carrier protein phosphodiesterase</fullName>
    </submittedName>
</protein>
<dbReference type="InterPro" id="IPR007431">
    <property type="entry name" value="ACP_PD"/>
</dbReference>
<evidence type="ECO:0000256" key="1">
    <source>
        <dbReference type="ARBA" id="ARBA00022516"/>
    </source>
</evidence>
<organism evidence="4 5">
    <name type="scientific">Mangrovibacterium diazotrophicum</name>
    <dbReference type="NCBI Taxonomy" id="1261403"/>
    <lineage>
        <taxon>Bacteria</taxon>
        <taxon>Pseudomonadati</taxon>
        <taxon>Bacteroidota</taxon>
        <taxon>Bacteroidia</taxon>
        <taxon>Marinilabiliales</taxon>
        <taxon>Prolixibacteraceae</taxon>
        <taxon>Mangrovibacterium</taxon>
    </lineage>
</organism>
<dbReference type="GO" id="GO:0008770">
    <property type="term" value="F:[acyl-carrier-protein] phosphodiesterase activity"/>
    <property type="evidence" value="ECO:0007669"/>
    <property type="project" value="InterPro"/>
</dbReference>
<comment type="caution">
    <text evidence="4">The sequence shown here is derived from an EMBL/GenBank/DDBJ whole genome shotgun (WGS) entry which is preliminary data.</text>
</comment>
<evidence type="ECO:0000313" key="5">
    <source>
        <dbReference type="Proteomes" id="UP000283387"/>
    </source>
</evidence>
<dbReference type="PANTHER" id="PTHR38764">
    <property type="entry name" value="ACYL CARRIER PROTEIN PHOSPHODIESTERASE"/>
    <property type="match status" value="1"/>
</dbReference>
<dbReference type="PANTHER" id="PTHR38764:SF1">
    <property type="entry name" value="ACYL CARRIER PROTEIN PHOSPHODIESTERASE"/>
    <property type="match status" value="1"/>
</dbReference>
<evidence type="ECO:0000256" key="2">
    <source>
        <dbReference type="ARBA" id="ARBA00022801"/>
    </source>
</evidence>
<proteinExistence type="predicted"/>
<keyword evidence="3" id="KW-0443">Lipid metabolism</keyword>
<keyword evidence="1" id="KW-0444">Lipid biosynthesis</keyword>
<sequence>MNYLAHLYLSGESDEMMLGNFIGDYVKGQQYLRYSEDVQKGILLHRAIDSFTDTHPVVKEAADFFRPAYGRYSGIVTDVIFDHFLAKYWREYSPYTLRQFAKHVHAVLLSNFFQLPNRVKGFLPFLIQHKRLESYAQLDGIQQSLHIMAHRTSLPDHTNEAIAVLERNFAELKELFERFFEELVLHAEQRFDVNILKKVK</sequence>
<accession>A0A419VVI4</accession>
<gene>
    <name evidence="4" type="ORF">BC643_4497</name>
</gene>
<keyword evidence="2" id="KW-0378">Hydrolase</keyword>
<dbReference type="AlphaFoldDB" id="A0A419VVI4"/>
<reference evidence="4 5" key="1">
    <citation type="submission" date="2018-09" db="EMBL/GenBank/DDBJ databases">
        <title>Genomic Encyclopedia of Archaeal and Bacterial Type Strains, Phase II (KMG-II): from individual species to whole genera.</title>
        <authorList>
            <person name="Goeker M."/>
        </authorList>
    </citation>
    <scope>NUCLEOTIDE SEQUENCE [LARGE SCALE GENOMIC DNA]</scope>
    <source>
        <strain evidence="4 5">DSM 27148</strain>
    </source>
</reference>
<dbReference type="PIRSF" id="PIRSF011489">
    <property type="entry name" value="DUF479"/>
    <property type="match status" value="1"/>
</dbReference>
<dbReference type="OrthoDB" id="8442777at2"/>
<dbReference type="GO" id="GO:0006633">
    <property type="term" value="P:fatty acid biosynthetic process"/>
    <property type="evidence" value="ECO:0007669"/>
    <property type="project" value="InterPro"/>
</dbReference>
<dbReference type="Proteomes" id="UP000283387">
    <property type="component" value="Unassembled WGS sequence"/>
</dbReference>
<evidence type="ECO:0000313" key="4">
    <source>
        <dbReference type="EMBL" id="RKD86180.1"/>
    </source>
</evidence>
<dbReference type="Pfam" id="PF04336">
    <property type="entry name" value="ACP_PD"/>
    <property type="match status" value="1"/>
</dbReference>
<evidence type="ECO:0000256" key="3">
    <source>
        <dbReference type="ARBA" id="ARBA00023098"/>
    </source>
</evidence>
<keyword evidence="5" id="KW-1185">Reference proteome</keyword>
<name>A0A419VVI4_9BACT</name>
<dbReference type="RefSeq" id="WP_120275546.1">
    <property type="nucleotide sequence ID" value="NZ_RAPN01000005.1"/>
</dbReference>
<dbReference type="EMBL" id="RAPN01000005">
    <property type="protein sequence ID" value="RKD86180.1"/>
    <property type="molecule type" value="Genomic_DNA"/>
</dbReference>